<feature type="domain" description="MmeI-like helicase spacer" evidence="6">
    <location>
        <begin position="170"/>
        <end position="245"/>
    </location>
</feature>
<proteinExistence type="predicted"/>
<evidence type="ECO:0000256" key="4">
    <source>
        <dbReference type="ARBA" id="ARBA00047942"/>
    </source>
</evidence>
<reference evidence="7 8" key="1">
    <citation type="submission" date="2019-02" db="EMBL/GenBank/DDBJ databases">
        <title>Deep-cultivation of Planctomycetes and their phenomic and genomic characterization uncovers novel biology.</title>
        <authorList>
            <person name="Wiegand S."/>
            <person name="Jogler M."/>
            <person name="Boedeker C."/>
            <person name="Pinto D."/>
            <person name="Vollmers J."/>
            <person name="Rivas-Marin E."/>
            <person name="Kohn T."/>
            <person name="Peeters S.H."/>
            <person name="Heuer A."/>
            <person name="Rast P."/>
            <person name="Oberbeckmann S."/>
            <person name="Bunk B."/>
            <person name="Jeske O."/>
            <person name="Meyerdierks A."/>
            <person name="Storesund J.E."/>
            <person name="Kallscheuer N."/>
            <person name="Luecker S."/>
            <person name="Lage O.M."/>
            <person name="Pohl T."/>
            <person name="Merkel B.J."/>
            <person name="Hornburger P."/>
            <person name="Mueller R.-W."/>
            <person name="Bruemmer F."/>
            <person name="Labrenz M."/>
            <person name="Spormann A.M."/>
            <person name="Op Den Camp H."/>
            <person name="Overmann J."/>
            <person name="Amann R."/>
            <person name="Jetten M.S.M."/>
            <person name="Mascher T."/>
            <person name="Medema M.H."/>
            <person name="Devos D.P."/>
            <person name="Kaster A.-K."/>
            <person name="Ovreas L."/>
            <person name="Rohde M."/>
            <person name="Galperin M.Y."/>
            <person name="Jogler C."/>
        </authorList>
    </citation>
    <scope>NUCLEOTIDE SEQUENCE [LARGE SCALE GENOMIC DNA]</scope>
    <source>
        <strain evidence="7 8">V7</strain>
    </source>
</reference>
<dbReference type="Pfam" id="PF20464">
    <property type="entry name" value="MmeI_N"/>
    <property type="match status" value="1"/>
</dbReference>
<evidence type="ECO:0000256" key="3">
    <source>
        <dbReference type="ARBA" id="ARBA00022679"/>
    </source>
</evidence>
<sequence>MNIETLQQTIQKLVGDLDSDEFIYDLLRAYELPKASITRLKKGDYNQSKNDGELLWKKKLCFRHESQGGDLHGCIDRLKSDATVVRHAPRFIVVTDFTTLLAVDTKMDDTNDTPIAKLADHFDFFLPWAGMEKSQLQSENPADIKAAEKMGRLYELILVENPADTEEARHALNIFLSRLLFCFFAEGTDIFAENQFTNGVASHTVTDGSDLQSYLQRLFAVLSAEDRESLPEYLRKFPYVNGGLFCDEYPVPVFNTKSRALIIECGSLNWKAINPDIFGSMIQAVVHTEERGRLGMHYTSVVNIMKVIEPLFLNDLRELKWTPISGPLVKVDFWEVERRISWRHQEVHDGADTTSI</sequence>
<dbReference type="EC" id="2.1.1.72" evidence="1"/>
<evidence type="ECO:0000256" key="1">
    <source>
        <dbReference type="ARBA" id="ARBA00011900"/>
    </source>
</evidence>
<accession>A0A5C6FQ57</accession>
<gene>
    <name evidence="7" type="ORF">V7x_43510</name>
</gene>
<evidence type="ECO:0000259" key="6">
    <source>
        <dbReference type="Pfam" id="PF20465"/>
    </source>
</evidence>
<name>A0A5C6FQ57_9PLAN</name>
<evidence type="ECO:0000256" key="2">
    <source>
        <dbReference type="ARBA" id="ARBA00022603"/>
    </source>
</evidence>
<dbReference type="AlphaFoldDB" id="A0A5C6FQ57"/>
<dbReference type="PANTHER" id="PTHR33841:SF1">
    <property type="entry name" value="DNA METHYLTRANSFERASE A"/>
    <property type="match status" value="1"/>
</dbReference>
<dbReference type="InterPro" id="IPR046817">
    <property type="entry name" value="MmeI_N"/>
</dbReference>
<dbReference type="InterPro" id="IPR046819">
    <property type="entry name" value="MmeI_hel"/>
</dbReference>
<dbReference type="PANTHER" id="PTHR33841">
    <property type="entry name" value="DNA METHYLTRANSFERASE YEEA-RELATED"/>
    <property type="match status" value="1"/>
</dbReference>
<dbReference type="RefSeq" id="WP_146415389.1">
    <property type="nucleotide sequence ID" value="NZ_SJPZ01000002.1"/>
</dbReference>
<dbReference type="SUPFAM" id="SSF53335">
    <property type="entry name" value="S-adenosyl-L-methionine-dependent methyltransferases"/>
    <property type="match status" value="1"/>
</dbReference>
<dbReference type="Pfam" id="PF20465">
    <property type="entry name" value="MmeI_hel"/>
    <property type="match status" value="1"/>
</dbReference>
<dbReference type="GO" id="GO:0009007">
    <property type="term" value="F:site-specific DNA-methyltransferase (adenine-specific) activity"/>
    <property type="evidence" value="ECO:0007669"/>
    <property type="project" value="UniProtKB-EC"/>
</dbReference>
<comment type="catalytic activity">
    <reaction evidence="4">
        <text>a 2'-deoxyadenosine in DNA + S-adenosyl-L-methionine = an N(6)-methyl-2'-deoxyadenosine in DNA + S-adenosyl-L-homocysteine + H(+)</text>
        <dbReference type="Rhea" id="RHEA:15197"/>
        <dbReference type="Rhea" id="RHEA-COMP:12418"/>
        <dbReference type="Rhea" id="RHEA-COMP:12419"/>
        <dbReference type="ChEBI" id="CHEBI:15378"/>
        <dbReference type="ChEBI" id="CHEBI:57856"/>
        <dbReference type="ChEBI" id="CHEBI:59789"/>
        <dbReference type="ChEBI" id="CHEBI:90615"/>
        <dbReference type="ChEBI" id="CHEBI:90616"/>
        <dbReference type="EC" id="2.1.1.72"/>
    </reaction>
</comment>
<keyword evidence="2" id="KW-0489">Methyltransferase</keyword>
<feature type="domain" description="MmeI-like N-terminal" evidence="5">
    <location>
        <begin position="1"/>
        <end position="158"/>
    </location>
</feature>
<dbReference type="GO" id="GO:0032259">
    <property type="term" value="P:methylation"/>
    <property type="evidence" value="ECO:0007669"/>
    <property type="project" value="UniProtKB-KW"/>
</dbReference>
<dbReference type="InterPro" id="IPR029063">
    <property type="entry name" value="SAM-dependent_MTases_sf"/>
</dbReference>
<comment type="caution">
    <text evidence="7">The sequence shown here is derived from an EMBL/GenBank/DDBJ whole genome shotgun (WGS) entry which is preliminary data.</text>
</comment>
<evidence type="ECO:0000313" key="7">
    <source>
        <dbReference type="EMBL" id="TWU62616.1"/>
    </source>
</evidence>
<dbReference type="Proteomes" id="UP000316476">
    <property type="component" value="Unassembled WGS sequence"/>
</dbReference>
<evidence type="ECO:0000313" key="8">
    <source>
        <dbReference type="Proteomes" id="UP000316476"/>
    </source>
</evidence>
<dbReference type="InterPro" id="IPR050953">
    <property type="entry name" value="N4_N6_ade-DNA_methylase"/>
</dbReference>
<evidence type="ECO:0000259" key="5">
    <source>
        <dbReference type="Pfam" id="PF20464"/>
    </source>
</evidence>
<organism evidence="7 8">
    <name type="scientific">Crateriforma conspicua</name>
    <dbReference type="NCBI Taxonomy" id="2527996"/>
    <lineage>
        <taxon>Bacteria</taxon>
        <taxon>Pseudomonadati</taxon>
        <taxon>Planctomycetota</taxon>
        <taxon>Planctomycetia</taxon>
        <taxon>Planctomycetales</taxon>
        <taxon>Planctomycetaceae</taxon>
        <taxon>Crateriforma</taxon>
    </lineage>
</organism>
<keyword evidence="3" id="KW-0808">Transferase</keyword>
<dbReference type="OrthoDB" id="249114at2"/>
<dbReference type="EMBL" id="SJPZ01000002">
    <property type="protein sequence ID" value="TWU62616.1"/>
    <property type="molecule type" value="Genomic_DNA"/>
</dbReference>
<protein>
    <recommendedName>
        <fullName evidence="1">site-specific DNA-methyltransferase (adenine-specific)</fullName>
        <ecNumber evidence="1">2.1.1.72</ecNumber>
    </recommendedName>
</protein>